<comment type="caution">
    <text evidence="5">The sequence shown here is derived from an EMBL/GenBank/DDBJ whole genome shotgun (WGS) entry which is preliminary data.</text>
</comment>
<evidence type="ECO:0000256" key="2">
    <source>
        <dbReference type="ARBA" id="ARBA00022630"/>
    </source>
</evidence>
<dbReference type="InterPro" id="IPR036188">
    <property type="entry name" value="FAD/NAD-bd_sf"/>
</dbReference>
<reference evidence="5 6" key="1">
    <citation type="submission" date="2018-03" db="EMBL/GenBank/DDBJ databases">
        <title>Genomic Encyclopedia of Type Strains, Phase III (KMG-III): the genomes of soil and plant-associated and newly described type strains.</title>
        <authorList>
            <person name="Whitman W."/>
        </authorList>
    </citation>
    <scope>NUCLEOTIDE SEQUENCE [LARGE SCALE GENOMIC DNA]</scope>
    <source>
        <strain evidence="5 6">CGMCC 4.7067</strain>
    </source>
</reference>
<dbReference type="RefSeq" id="WP_106363871.1">
    <property type="nucleotide sequence ID" value="NZ_PVTJ01000003.1"/>
</dbReference>
<dbReference type="PANTHER" id="PTHR43004">
    <property type="entry name" value="TRK SYSTEM POTASSIUM UPTAKE PROTEIN"/>
    <property type="match status" value="1"/>
</dbReference>
<dbReference type="EMBL" id="PVTJ01000003">
    <property type="protein sequence ID" value="PRY59995.1"/>
    <property type="molecule type" value="Genomic_DNA"/>
</dbReference>
<evidence type="ECO:0000256" key="3">
    <source>
        <dbReference type="ARBA" id="ARBA00022827"/>
    </source>
</evidence>
<keyword evidence="6" id="KW-1185">Reference proteome</keyword>
<evidence type="ECO:0000313" key="5">
    <source>
        <dbReference type="EMBL" id="PRY59995.1"/>
    </source>
</evidence>
<dbReference type="Gene3D" id="3.40.30.120">
    <property type="match status" value="1"/>
</dbReference>
<comment type="cofactor">
    <cofactor evidence="1">
        <name>FAD</name>
        <dbReference type="ChEBI" id="CHEBI:57692"/>
    </cofactor>
</comment>
<dbReference type="AlphaFoldDB" id="A0A2T0UPY9"/>
<keyword evidence="3" id="KW-0274">FAD</keyword>
<protein>
    <submittedName>
        <fullName evidence="5">2-polyprenyl-6-methoxyphenol hydroxylase-like FAD-dependent oxidoreductase</fullName>
    </submittedName>
</protein>
<dbReference type="Proteomes" id="UP000238176">
    <property type="component" value="Unassembled WGS sequence"/>
</dbReference>
<dbReference type="Pfam" id="PF21274">
    <property type="entry name" value="Rng_hyd_C"/>
    <property type="match status" value="1"/>
</dbReference>
<keyword evidence="2" id="KW-0285">Flavoprotein</keyword>
<dbReference type="OrthoDB" id="4141215at2"/>
<dbReference type="GO" id="GO:0071949">
    <property type="term" value="F:FAD binding"/>
    <property type="evidence" value="ECO:0007669"/>
    <property type="project" value="InterPro"/>
</dbReference>
<name>A0A2T0UPY9_9ACTN</name>
<dbReference type="Pfam" id="PF01494">
    <property type="entry name" value="FAD_binding_3"/>
    <property type="match status" value="1"/>
</dbReference>
<dbReference type="PANTHER" id="PTHR43004:SF19">
    <property type="entry name" value="BINDING MONOOXYGENASE, PUTATIVE (JCVI)-RELATED"/>
    <property type="match status" value="1"/>
</dbReference>
<dbReference type="Gene3D" id="3.50.50.60">
    <property type="entry name" value="FAD/NAD(P)-binding domain"/>
    <property type="match status" value="1"/>
</dbReference>
<dbReference type="InterPro" id="IPR002938">
    <property type="entry name" value="FAD-bd"/>
</dbReference>
<accession>A0A2T0UPY9</accession>
<dbReference type="PRINTS" id="PR00420">
    <property type="entry name" value="RNGMNOXGNASE"/>
</dbReference>
<dbReference type="InterPro" id="IPR050641">
    <property type="entry name" value="RIFMO-like"/>
</dbReference>
<sequence length="498" mass="52426">MPEHADVLVVGAGPTGLAVAAELALAGIGAVVLDALPERSGQSKALALQPRSAELLDARGWLDPLRPHVHALLPRGHFAGLPLDYSVLETPFPHQIGVEQARIEEVLEQRIAEAGSPVRWAHACTAVRQSADGVAATVETPTGATEITADYLVAADGAHSAVRRALGVPFPGRAARMRMAVADITLARKPSGLADEWAPPQFGGGGFGYLLPLGDGVYRVLFGGEEQQALDRTVPVTAAEVQRALEAVHGGDVAVAAVRWGSRFSDASRQVERYRHGRVLLAGDAAHIHLPAGGQGLNLGLQDAFNLGWKLAAAVRGYGSESLLDTYHDERHPVAARVLVNTRAQGVLTIPDTDLLALREVVGDLLTEPDANRRIAMEVSGLGIRNPVLGAAPHPLLGARLPAALAAEAAGPLRSGRAVLIGPEPLGEAAAPWRGRVEHVPSAARAGLLARPDGYICWAAAGPYDAAGLDAALARWFGRPDTEAAMYRRNEIREEPIR</sequence>
<organism evidence="5 6">
    <name type="scientific">Glycomyces artemisiae</name>
    <dbReference type="NCBI Taxonomy" id="1076443"/>
    <lineage>
        <taxon>Bacteria</taxon>
        <taxon>Bacillati</taxon>
        <taxon>Actinomycetota</taxon>
        <taxon>Actinomycetes</taxon>
        <taxon>Glycomycetales</taxon>
        <taxon>Glycomycetaceae</taxon>
        <taxon>Glycomyces</taxon>
    </lineage>
</organism>
<evidence type="ECO:0000256" key="1">
    <source>
        <dbReference type="ARBA" id="ARBA00001974"/>
    </source>
</evidence>
<dbReference type="GO" id="GO:0016709">
    <property type="term" value="F:oxidoreductase activity, acting on paired donors, with incorporation or reduction of molecular oxygen, NAD(P)H as one donor, and incorporation of one atom of oxygen"/>
    <property type="evidence" value="ECO:0007669"/>
    <property type="project" value="UniProtKB-ARBA"/>
</dbReference>
<evidence type="ECO:0000313" key="6">
    <source>
        <dbReference type="Proteomes" id="UP000238176"/>
    </source>
</evidence>
<gene>
    <name evidence="5" type="ORF">B0I28_103469</name>
</gene>
<feature type="domain" description="FAD-binding" evidence="4">
    <location>
        <begin position="5"/>
        <end position="341"/>
    </location>
</feature>
<dbReference type="Gene3D" id="3.30.70.2450">
    <property type="match status" value="1"/>
</dbReference>
<dbReference type="SUPFAM" id="SSF51905">
    <property type="entry name" value="FAD/NAD(P)-binding domain"/>
    <property type="match status" value="1"/>
</dbReference>
<evidence type="ECO:0000259" key="4">
    <source>
        <dbReference type="Pfam" id="PF01494"/>
    </source>
</evidence>
<proteinExistence type="predicted"/>